<sequence length="84" mass="9327">MGNGPGETRDSVFQFIIPGGNYNIGGCLSGRWGVEGFRTQSGVRMTELEALLWAMQCMLRHNNLLTIFQTDCSDVVKMVSKPEE</sequence>
<dbReference type="EMBL" id="CACVBM020001106">
    <property type="protein sequence ID" value="CAA7031250.1"/>
    <property type="molecule type" value="Genomic_DNA"/>
</dbReference>
<gene>
    <name evidence="1" type="ORF">MERR_LOCUS18485</name>
</gene>
<reference evidence="1" key="1">
    <citation type="submission" date="2020-01" db="EMBL/GenBank/DDBJ databases">
        <authorList>
            <person name="Mishra B."/>
        </authorList>
    </citation>
    <scope>NUCLEOTIDE SEQUENCE [LARGE SCALE GENOMIC DNA]</scope>
</reference>
<evidence type="ECO:0000313" key="2">
    <source>
        <dbReference type="Proteomes" id="UP000467841"/>
    </source>
</evidence>
<evidence type="ECO:0000313" key="1">
    <source>
        <dbReference type="EMBL" id="CAA7031250.1"/>
    </source>
</evidence>
<dbReference type="AlphaFoldDB" id="A0A6D2ILR2"/>
<keyword evidence="2" id="KW-1185">Reference proteome</keyword>
<comment type="caution">
    <text evidence="1">The sequence shown here is derived from an EMBL/GenBank/DDBJ whole genome shotgun (WGS) entry which is preliminary data.</text>
</comment>
<organism evidence="1 2">
    <name type="scientific">Microthlaspi erraticum</name>
    <dbReference type="NCBI Taxonomy" id="1685480"/>
    <lineage>
        <taxon>Eukaryota</taxon>
        <taxon>Viridiplantae</taxon>
        <taxon>Streptophyta</taxon>
        <taxon>Embryophyta</taxon>
        <taxon>Tracheophyta</taxon>
        <taxon>Spermatophyta</taxon>
        <taxon>Magnoliopsida</taxon>
        <taxon>eudicotyledons</taxon>
        <taxon>Gunneridae</taxon>
        <taxon>Pentapetalae</taxon>
        <taxon>rosids</taxon>
        <taxon>malvids</taxon>
        <taxon>Brassicales</taxon>
        <taxon>Brassicaceae</taxon>
        <taxon>Coluteocarpeae</taxon>
        <taxon>Microthlaspi</taxon>
    </lineage>
</organism>
<dbReference type="Proteomes" id="UP000467841">
    <property type="component" value="Unassembled WGS sequence"/>
</dbReference>
<accession>A0A6D2ILR2</accession>
<name>A0A6D2ILR2_9BRAS</name>
<proteinExistence type="predicted"/>
<evidence type="ECO:0008006" key="3">
    <source>
        <dbReference type="Google" id="ProtNLM"/>
    </source>
</evidence>
<protein>
    <recommendedName>
        <fullName evidence="3">RNase H type-1 domain-containing protein</fullName>
    </recommendedName>
</protein>